<keyword evidence="1" id="KW-1133">Transmembrane helix</keyword>
<gene>
    <name evidence="2" type="ORF">SAMN05216180_2866</name>
</gene>
<proteinExistence type="predicted"/>
<keyword evidence="1" id="KW-0472">Membrane</keyword>
<feature type="transmembrane region" description="Helical" evidence="1">
    <location>
        <begin position="118"/>
        <end position="136"/>
    </location>
</feature>
<accession>A0A1H8E2I0</accession>
<dbReference type="AlphaFoldDB" id="A0A1H8E2I0"/>
<keyword evidence="1" id="KW-0812">Transmembrane</keyword>
<evidence type="ECO:0000313" key="3">
    <source>
        <dbReference type="Proteomes" id="UP000199158"/>
    </source>
</evidence>
<organism evidence="2 3">
    <name type="scientific">Hydrogenoanaerobacterium saccharovorans</name>
    <dbReference type="NCBI Taxonomy" id="474960"/>
    <lineage>
        <taxon>Bacteria</taxon>
        <taxon>Bacillati</taxon>
        <taxon>Bacillota</taxon>
        <taxon>Clostridia</taxon>
        <taxon>Eubacteriales</taxon>
        <taxon>Oscillospiraceae</taxon>
        <taxon>Hydrogenoanaerobacterium</taxon>
    </lineage>
</organism>
<dbReference type="Proteomes" id="UP000199158">
    <property type="component" value="Unassembled WGS sequence"/>
</dbReference>
<feature type="transmembrane region" description="Helical" evidence="1">
    <location>
        <begin position="20"/>
        <end position="39"/>
    </location>
</feature>
<dbReference type="RefSeq" id="WP_123811065.1">
    <property type="nucleotide sequence ID" value="NZ_FOCG01000004.1"/>
</dbReference>
<sequence length="153" mass="17758">MTKTDVYKDKQRCRIAVKTLIFTLFIIALNGILKIQYAIWETPVVEATVLICLPLIFFFTYAILKGAYFVTKDNHLSHFLSYMIISFLFAILNTVRVLRAASEKTFQVINGGQMTHDASYFIWAAFFVYLIVLILVKKLREHKVQQVQIDSIR</sequence>
<feature type="transmembrane region" description="Helical" evidence="1">
    <location>
        <begin position="76"/>
        <end position="98"/>
    </location>
</feature>
<keyword evidence="3" id="KW-1185">Reference proteome</keyword>
<reference evidence="2 3" key="1">
    <citation type="submission" date="2016-10" db="EMBL/GenBank/DDBJ databases">
        <authorList>
            <person name="de Groot N.N."/>
        </authorList>
    </citation>
    <scope>NUCLEOTIDE SEQUENCE [LARGE SCALE GENOMIC DNA]</scope>
    <source>
        <strain evidence="2 3">CGMCC 1.5070</strain>
    </source>
</reference>
<evidence type="ECO:0000313" key="2">
    <source>
        <dbReference type="EMBL" id="SEN13779.1"/>
    </source>
</evidence>
<name>A0A1H8E2I0_9FIRM</name>
<evidence type="ECO:0000256" key="1">
    <source>
        <dbReference type="SAM" id="Phobius"/>
    </source>
</evidence>
<feature type="transmembrane region" description="Helical" evidence="1">
    <location>
        <begin position="45"/>
        <end position="64"/>
    </location>
</feature>
<protein>
    <submittedName>
        <fullName evidence="2">Uncharacterized protein</fullName>
    </submittedName>
</protein>
<dbReference type="EMBL" id="FOCG01000004">
    <property type="protein sequence ID" value="SEN13779.1"/>
    <property type="molecule type" value="Genomic_DNA"/>
</dbReference>